<feature type="transmembrane region" description="Helical" evidence="1">
    <location>
        <begin position="78"/>
        <end position="102"/>
    </location>
</feature>
<keyword evidence="1" id="KW-1133">Transmembrane helix</keyword>
<dbReference type="Proteomes" id="UP001357452">
    <property type="component" value="Unassembled WGS sequence"/>
</dbReference>
<evidence type="ECO:0000313" key="3">
    <source>
        <dbReference type="Proteomes" id="UP001357452"/>
    </source>
</evidence>
<evidence type="ECO:0000313" key="2">
    <source>
        <dbReference type="EMBL" id="MEE6186295.1"/>
    </source>
</evidence>
<proteinExistence type="predicted"/>
<dbReference type="EMBL" id="JAZGLY010000002">
    <property type="protein sequence ID" value="MEE6186295.1"/>
    <property type="molecule type" value="Genomic_DNA"/>
</dbReference>
<dbReference type="RefSeq" id="WP_330973705.1">
    <property type="nucleotide sequence ID" value="NZ_JAZGLY010000002.1"/>
</dbReference>
<protein>
    <submittedName>
        <fullName evidence="2">DUF4112 domain-containing protein</fullName>
    </submittedName>
</protein>
<keyword evidence="1" id="KW-0472">Membrane</keyword>
<keyword evidence="3" id="KW-1185">Reference proteome</keyword>
<reference evidence="2 3" key="1">
    <citation type="submission" date="2024-01" db="EMBL/GenBank/DDBJ databases">
        <title>Niabella digestum sp. nov., isolated from waste digestion system.</title>
        <authorList>
            <person name="Zhang L."/>
        </authorList>
    </citation>
    <scope>NUCLEOTIDE SEQUENCE [LARGE SCALE GENOMIC DNA]</scope>
    <source>
        <strain evidence="2 3">A18</strain>
    </source>
</reference>
<name>A0ABU7RE68_9BACT</name>
<dbReference type="Pfam" id="PF13430">
    <property type="entry name" value="DUF4112"/>
    <property type="match status" value="1"/>
</dbReference>
<keyword evidence="1" id="KW-0812">Transmembrane</keyword>
<dbReference type="InterPro" id="IPR025187">
    <property type="entry name" value="DUF4112"/>
</dbReference>
<dbReference type="PANTHER" id="PTHR35519">
    <property type="entry name" value="MEMBRANE PROTEINS"/>
    <property type="match status" value="1"/>
</dbReference>
<evidence type="ECO:0000256" key="1">
    <source>
        <dbReference type="SAM" id="Phobius"/>
    </source>
</evidence>
<sequence length="164" mass="18109">MKKHQLSEQLSSDPRLKMVRQVTKLMDEQFAIGRFRFGLDPILGLIPVVGDVGAYVISATLVITMIRHGASGRVAAKMLWNITLDALVGAIPLVGAVFDFAYKANTRNLKLLTEHYTEGKHQGSAKPVVLSIILTMLLILALLIYLSIKALLWMDSKLSPLILK</sequence>
<feature type="transmembrane region" description="Helical" evidence="1">
    <location>
        <begin position="42"/>
        <end position="66"/>
    </location>
</feature>
<accession>A0ABU7RE68</accession>
<organism evidence="2 3">
    <name type="scientific">Niabella digestorum</name>
    <dbReference type="NCBI Taxonomy" id="3117701"/>
    <lineage>
        <taxon>Bacteria</taxon>
        <taxon>Pseudomonadati</taxon>
        <taxon>Bacteroidota</taxon>
        <taxon>Chitinophagia</taxon>
        <taxon>Chitinophagales</taxon>
        <taxon>Chitinophagaceae</taxon>
        <taxon>Niabella</taxon>
    </lineage>
</organism>
<feature type="transmembrane region" description="Helical" evidence="1">
    <location>
        <begin position="128"/>
        <end position="148"/>
    </location>
</feature>
<comment type="caution">
    <text evidence="2">The sequence shown here is derived from an EMBL/GenBank/DDBJ whole genome shotgun (WGS) entry which is preliminary data.</text>
</comment>
<gene>
    <name evidence="2" type="ORF">V2H41_03330</name>
</gene>
<dbReference type="PANTHER" id="PTHR35519:SF2">
    <property type="entry name" value="PH DOMAIN PROTEIN"/>
    <property type="match status" value="1"/>
</dbReference>